<accession>A0A067E8S5</accession>
<dbReference type="eggNOG" id="ENOG502QVFC">
    <property type="taxonomic scope" value="Eukaryota"/>
</dbReference>
<dbReference type="PaxDb" id="2711-XP_006493975.1"/>
<protein>
    <recommendedName>
        <fullName evidence="6">F-box domain-containing protein</fullName>
    </recommendedName>
</protein>
<feature type="domain" description="F-box" evidence="1">
    <location>
        <begin position="10"/>
        <end position="48"/>
    </location>
</feature>
<dbReference type="InterPro" id="IPR036047">
    <property type="entry name" value="F-box-like_dom_sf"/>
</dbReference>
<dbReference type="EMBL" id="KK785087">
    <property type="protein sequence ID" value="KDO50265.1"/>
    <property type="molecule type" value="Genomic_DNA"/>
</dbReference>
<dbReference type="InterPro" id="IPR055357">
    <property type="entry name" value="LRR_At1g61320_AtMIF1"/>
</dbReference>
<evidence type="ECO:0000313" key="4">
    <source>
        <dbReference type="EMBL" id="KDO50265.1"/>
    </source>
</evidence>
<dbReference type="AlphaFoldDB" id="A0A067E8S5"/>
<organism evidence="4 5">
    <name type="scientific">Citrus sinensis</name>
    <name type="common">Sweet orange</name>
    <name type="synonym">Citrus aurantium var. sinensis</name>
    <dbReference type="NCBI Taxonomy" id="2711"/>
    <lineage>
        <taxon>Eukaryota</taxon>
        <taxon>Viridiplantae</taxon>
        <taxon>Streptophyta</taxon>
        <taxon>Embryophyta</taxon>
        <taxon>Tracheophyta</taxon>
        <taxon>Spermatophyta</taxon>
        <taxon>Magnoliopsida</taxon>
        <taxon>eudicotyledons</taxon>
        <taxon>Gunneridae</taxon>
        <taxon>Pentapetalae</taxon>
        <taxon>rosids</taxon>
        <taxon>malvids</taxon>
        <taxon>Sapindales</taxon>
        <taxon>Rutaceae</taxon>
        <taxon>Aurantioideae</taxon>
        <taxon>Citrus</taxon>
    </lineage>
</organism>
<reference evidence="4 5" key="1">
    <citation type="submission" date="2014-04" db="EMBL/GenBank/DDBJ databases">
        <authorList>
            <consortium name="International Citrus Genome Consortium"/>
            <person name="Gmitter F."/>
            <person name="Chen C."/>
            <person name="Farmerie W."/>
            <person name="Harkins T."/>
            <person name="Desany B."/>
            <person name="Mohiuddin M."/>
            <person name="Kodira C."/>
            <person name="Borodovsky M."/>
            <person name="Lomsadze A."/>
            <person name="Burns P."/>
            <person name="Jenkins J."/>
            <person name="Prochnik S."/>
            <person name="Shu S."/>
            <person name="Chapman J."/>
            <person name="Pitluck S."/>
            <person name="Schmutz J."/>
            <person name="Rokhsar D."/>
        </authorList>
    </citation>
    <scope>NUCLEOTIDE SEQUENCE</scope>
</reference>
<evidence type="ECO:0000259" key="2">
    <source>
        <dbReference type="Pfam" id="PF08387"/>
    </source>
</evidence>
<dbReference type="STRING" id="2711.A0A067E8S5"/>
<evidence type="ECO:0008006" key="6">
    <source>
        <dbReference type="Google" id="ProtNLM"/>
    </source>
</evidence>
<dbReference type="Pfam" id="PF08387">
    <property type="entry name" value="FBD"/>
    <property type="match status" value="1"/>
</dbReference>
<keyword evidence="5" id="KW-1185">Reference proteome</keyword>
<dbReference type="SUPFAM" id="SSF52047">
    <property type="entry name" value="RNI-like"/>
    <property type="match status" value="1"/>
</dbReference>
<dbReference type="Pfam" id="PF00646">
    <property type="entry name" value="F-box"/>
    <property type="match status" value="1"/>
</dbReference>
<dbReference type="PANTHER" id="PTHR31900:SF34">
    <property type="entry name" value="EMB|CAB62440.1-RELATED"/>
    <property type="match status" value="1"/>
</dbReference>
<name>A0A067E8S5_CITSI</name>
<evidence type="ECO:0000313" key="5">
    <source>
        <dbReference type="Proteomes" id="UP000027120"/>
    </source>
</evidence>
<evidence type="ECO:0000259" key="1">
    <source>
        <dbReference type="Pfam" id="PF00646"/>
    </source>
</evidence>
<dbReference type="InterPro" id="IPR006566">
    <property type="entry name" value="FBD"/>
</dbReference>
<feature type="domain" description="FBD" evidence="2">
    <location>
        <begin position="386"/>
        <end position="424"/>
    </location>
</feature>
<dbReference type="InterPro" id="IPR050232">
    <property type="entry name" value="FBL13/AtMIF1-like"/>
</dbReference>
<proteinExistence type="predicted"/>
<dbReference type="InterPro" id="IPR001810">
    <property type="entry name" value="F-box_dom"/>
</dbReference>
<dbReference type="Gene3D" id="3.80.10.10">
    <property type="entry name" value="Ribonuclease Inhibitor"/>
    <property type="match status" value="1"/>
</dbReference>
<dbReference type="InterPro" id="IPR053781">
    <property type="entry name" value="F-box_AtFBL13-like"/>
</dbReference>
<evidence type="ECO:0000259" key="3">
    <source>
        <dbReference type="Pfam" id="PF23622"/>
    </source>
</evidence>
<dbReference type="PANTHER" id="PTHR31900">
    <property type="entry name" value="F-BOX/RNI SUPERFAMILY PROTEIN-RELATED"/>
    <property type="match status" value="1"/>
</dbReference>
<dbReference type="SUPFAM" id="SSF81383">
    <property type="entry name" value="F-box domain"/>
    <property type="match status" value="1"/>
</dbReference>
<dbReference type="Proteomes" id="UP000027120">
    <property type="component" value="Unassembled WGS sequence"/>
</dbReference>
<sequence>MADNDDVDMFSKLTNDLVTVIISYLPFKEAARTSILSRRWRHIWLSTKKIEFLESFFVRDDDNEETKQLHRSHFINFVHQWIGQYNATIVKAFRLVFSRPVNFLVQNCISFAIARDVKELALDFHDPLWPEHGSENHEAVFDLPMHVYGHVGLESLELFSCNINASRFNNFIALKELSLGWIQLSVQSIRELLVQCPFLESLSLKKCWEIEYLDITVPNLRLKRLVIDKCDFNQYRYEIAAPNLRFWKYSGTEGMFRVERQNFLTEVELDFALQPDFDEEIGEFLYELLRQLEIVRVLTVCSFLLQVIPHAEEPFGMTVPLEVKHLTLNAGMHPHEYYGINFMLKSCPSLQTLTINIGPGRRFPNYRPPFELDPEKCWTKNIVLYPCVTSSLRVVNVRGFKGTMTEARFLNYLIFFGNVLQELNLYLSDEVDENGANRETYLGRAQRMQQFKRASVNLSISIY</sequence>
<feature type="domain" description="At1g61320/AtMIF1 LRR" evidence="3">
    <location>
        <begin position="105"/>
        <end position="357"/>
    </location>
</feature>
<dbReference type="CDD" id="cd22160">
    <property type="entry name" value="F-box_AtFBL13-like"/>
    <property type="match status" value="1"/>
</dbReference>
<dbReference type="InterPro" id="IPR032675">
    <property type="entry name" value="LRR_dom_sf"/>
</dbReference>
<dbReference type="Gene3D" id="1.20.1280.50">
    <property type="match status" value="1"/>
</dbReference>
<gene>
    <name evidence="4" type="ORF">CISIN_1g047476mg</name>
</gene>
<dbReference type="Pfam" id="PF23622">
    <property type="entry name" value="LRR_At1g61320_AtMIF1"/>
    <property type="match status" value="1"/>
</dbReference>